<sequence>MVGAAQAPPCRKFAYACGFPVLRRYGGQPSKFSFGTVAPLSFGAAGFAIWVVNRLGSKLALFDPGQPQDADQEQAGQAGAHD</sequence>
<accession>A0A9X1SYH4</accession>
<keyword evidence="2" id="KW-1133">Transmembrane helix</keyword>
<protein>
    <submittedName>
        <fullName evidence="3">Uncharacterized protein</fullName>
    </submittedName>
</protein>
<gene>
    <name evidence="3" type="ORF">LR394_39145</name>
</gene>
<evidence type="ECO:0000256" key="1">
    <source>
        <dbReference type="SAM" id="MobiDB-lite"/>
    </source>
</evidence>
<evidence type="ECO:0000256" key="2">
    <source>
        <dbReference type="SAM" id="Phobius"/>
    </source>
</evidence>
<proteinExistence type="predicted"/>
<evidence type="ECO:0000313" key="4">
    <source>
        <dbReference type="Proteomes" id="UP001138997"/>
    </source>
</evidence>
<feature type="region of interest" description="Disordered" evidence="1">
    <location>
        <begin position="63"/>
        <end position="82"/>
    </location>
</feature>
<dbReference type="Proteomes" id="UP001138997">
    <property type="component" value="Unassembled WGS sequence"/>
</dbReference>
<comment type="caution">
    <text evidence="3">The sequence shown here is derived from an EMBL/GenBank/DDBJ whole genome shotgun (WGS) entry which is preliminary data.</text>
</comment>
<reference evidence="3" key="1">
    <citation type="submission" date="2021-11" db="EMBL/GenBank/DDBJ databases">
        <title>Streptomyces corallinus and Kineosporia corallina sp. nov., two new coral-derived marine actinobacteria.</title>
        <authorList>
            <person name="Buangrab K."/>
            <person name="Sutthacheep M."/>
            <person name="Yeemin T."/>
            <person name="Harunari E."/>
            <person name="Igarashi Y."/>
            <person name="Sripreechasak P."/>
            <person name="Kanchanasin P."/>
            <person name="Tanasupawat S."/>
            <person name="Phongsopitanun W."/>
        </authorList>
    </citation>
    <scope>NUCLEOTIDE SEQUENCE</scope>
    <source>
        <strain evidence="3">JCM 31032</strain>
    </source>
</reference>
<keyword evidence="2" id="KW-0812">Transmembrane</keyword>
<organism evidence="3 4">
    <name type="scientific">Kineosporia babensis</name>
    <dbReference type="NCBI Taxonomy" id="499548"/>
    <lineage>
        <taxon>Bacteria</taxon>
        <taxon>Bacillati</taxon>
        <taxon>Actinomycetota</taxon>
        <taxon>Actinomycetes</taxon>
        <taxon>Kineosporiales</taxon>
        <taxon>Kineosporiaceae</taxon>
        <taxon>Kineosporia</taxon>
    </lineage>
</organism>
<evidence type="ECO:0000313" key="3">
    <source>
        <dbReference type="EMBL" id="MCD5316929.1"/>
    </source>
</evidence>
<feature type="transmembrane region" description="Helical" evidence="2">
    <location>
        <begin position="32"/>
        <end position="52"/>
    </location>
</feature>
<name>A0A9X1SYH4_9ACTN</name>
<dbReference type="AlphaFoldDB" id="A0A9X1SYH4"/>
<keyword evidence="4" id="KW-1185">Reference proteome</keyword>
<dbReference type="RefSeq" id="WP_231449781.1">
    <property type="nucleotide sequence ID" value="NZ_JAJOMB010000037.1"/>
</dbReference>
<keyword evidence="2" id="KW-0472">Membrane</keyword>
<dbReference type="EMBL" id="JAJOMB010000037">
    <property type="protein sequence ID" value="MCD5316929.1"/>
    <property type="molecule type" value="Genomic_DNA"/>
</dbReference>